<dbReference type="EC" id="6.1.1.4" evidence="2"/>
<dbReference type="GO" id="GO:0004823">
    <property type="term" value="F:leucine-tRNA ligase activity"/>
    <property type="evidence" value="ECO:0007669"/>
    <property type="project" value="UniProtKB-EC"/>
</dbReference>
<evidence type="ECO:0000256" key="3">
    <source>
        <dbReference type="ARBA" id="ARBA00022598"/>
    </source>
</evidence>
<keyword evidence="6" id="KW-0648">Protein biosynthesis</keyword>
<dbReference type="Gene3D" id="3.40.50.620">
    <property type="entry name" value="HUPs"/>
    <property type="match status" value="1"/>
</dbReference>
<comment type="caution">
    <text evidence="10">The sequence shown here is derived from an EMBL/GenBank/DDBJ whole genome shotgun (WGS) entry which is preliminary data.</text>
</comment>
<protein>
    <recommendedName>
        <fullName evidence="2">leucine--tRNA ligase</fullName>
        <ecNumber evidence="2">6.1.1.4</ecNumber>
    </recommendedName>
</protein>
<dbReference type="InterPro" id="IPR002302">
    <property type="entry name" value="Leu-tRNA-ligase"/>
</dbReference>
<dbReference type="GO" id="GO:0005739">
    <property type="term" value="C:mitochondrion"/>
    <property type="evidence" value="ECO:0007669"/>
    <property type="project" value="TreeGrafter"/>
</dbReference>
<dbReference type="OrthoDB" id="15954at2759"/>
<dbReference type="GO" id="GO:0032543">
    <property type="term" value="P:mitochondrial translation"/>
    <property type="evidence" value="ECO:0007669"/>
    <property type="project" value="TreeGrafter"/>
</dbReference>
<feature type="signal peptide" evidence="8">
    <location>
        <begin position="1"/>
        <end position="21"/>
    </location>
</feature>
<dbReference type="PANTHER" id="PTHR43740">
    <property type="entry name" value="LEUCYL-TRNA SYNTHETASE"/>
    <property type="match status" value="1"/>
</dbReference>
<keyword evidence="7" id="KW-0030">Aminoacyl-tRNA synthetase</keyword>
<sequence>MPMFTAVLHMLFARFMQHFLASEGLVSHWEPFRRLVMMGMVMGQTHRVKGTGRYLTKDQVDFSVRPAVELGTGAPLVITNEKMSKSKHNGVDPQEVLEKYGTDTTRLLMLANFAPSSARNWSEESKFSRTFFNTQLYHSH</sequence>
<evidence type="ECO:0000256" key="1">
    <source>
        <dbReference type="ARBA" id="ARBA00005594"/>
    </source>
</evidence>
<keyword evidence="11" id="KW-1185">Reference proteome</keyword>
<evidence type="ECO:0000259" key="9">
    <source>
        <dbReference type="Pfam" id="PF00133"/>
    </source>
</evidence>
<dbReference type="Proteomes" id="UP000770661">
    <property type="component" value="Unassembled WGS sequence"/>
</dbReference>
<evidence type="ECO:0000313" key="10">
    <source>
        <dbReference type="EMBL" id="KAG0720787.1"/>
    </source>
</evidence>
<dbReference type="InterPro" id="IPR014729">
    <property type="entry name" value="Rossmann-like_a/b/a_fold"/>
</dbReference>
<dbReference type="InterPro" id="IPR002300">
    <property type="entry name" value="aa-tRNA-synth_Ia"/>
</dbReference>
<dbReference type="SUPFAM" id="SSF52374">
    <property type="entry name" value="Nucleotidylyl transferase"/>
    <property type="match status" value="1"/>
</dbReference>
<reference evidence="10" key="1">
    <citation type="submission" date="2020-07" db="EMBL/GenBank/DDBJ databases">
        <title>The High-quality genome of the commercially important snow crab, Chionoecetes opilio.</title>
        <authorList>
            <person name="Jeong J.-H."/>
            <person name="Ryu S."/>
        </authorList>
    </citation>
    <scope>NUCLEOTIDE SEQUENCE</scope>
    <source>
        <strain evidence="10">MADBK_172401_WGS</strain>
        <tissue evidence="10">Digestive gland</tissue>
    </source>
</reference>
<keyword evidence="5" id="KW-0067">ATP-binding</keyword>
<dbReference type="Gene3D" id="1.10.730.10">
    <property type="entry name" value="Isoleucyl-tRNA Synthetase, Domain 1"/>
    <property type="match status" value="1"/>
</dbReference>
<dbReference type="AlphaFoldDB" id="A0A8J4Y561"/>
<evidence type="ECO:0000256" key="6">
    <source>
        <dbReference type="ARBA" id="ARBA00022917"/>
    </source>
</evidence>
<dbReference type="EMBL" id="JACEEZ010012268">
    <property type="protein sequence ID" value="KAG0720787.1"/>
    <property type="molecule type" value="Genomic_DNA"/>
</dbReference>
<evidence type="ECO:0000256" key="2">
    <source>
        <dbReference type="ARBA" id="ARBA00013164"/>
    </source>
</evidence>
<keyword evidence="8" id="KW-0732">Signal</keyword>
<evidence type="ECO:0000313" key="11">
    <source>
        <dbReference type="Proteomes" id="UP000770661"/>
    </source>
</evidence>
<evidence type="ECO:0000256" key="4">
    <source>
        <dbReference type="ARBA" id="ARBA00022741"/>
    </source>
</evidence>
<comment type="similarity">
    <text evidence="1">Belongs to the class-I aminoacyl-tRNA synthetase family.</text>
</comment>
<name>A0A8J4Y561_CHIOP</name>
<feature type="chain" id="PRO_5035174367" description="leucine--tRNA ligase" evidence="8">
    <location>
        <begin position="22"/>
        <end position="140"/>
    </location>
</feature>
<evidence type="ECO:0000256" key="5">
    <source>
        <dbReference type="ARBA" id="ARBA00022840"/>
    </source>
</evidence>
<organism evidence="10 11">
    <name type="scientific">Chionoecetes opilio</name>
    <name type="common">Atlantic snow crab</name>
    <name type="synonym">Cancer opilio</name>
    <dbReference type="NCBI Taxonomy" id="41210"/>
    <lineage>
        <taxon>Eukaryota</taxon>
        <taxon>Metazoa</taxon>
        <taxon>Ecdysozoa</taxon>
        <taxon>Arthropoda</taxon>
        <taxon>Crustacea</taxon>
        <taxon>Multicrustacea</taxon>
        <taxon>Malacostraca</taxon>
        <taxon>Eumalacostraca</taxon>
        <taxon>Eucarida</taxon>
        <taxon>Decapoda</taxon>
        <taxon>Pleocyemata</taxon>
        <taxon>Brachyura</taxon>
        <taxon>Eubrachyura</taxon>
        <taxon>Majoidea</taxon>
        <taxon>Majidae</taxon>
        <taxon>Chionoecetes</taxon>
    </lineage>
</organism>
<evidence type="ECO:0000256" key="7">
    <source>
        <dbReference type="ARBA" id="ARBA00023146"/>
    </source>
</evidence>
<keyword evidence="4" id="KW-0547">Nucleotide-binding</keyword>
<dbReference type="GO" id="GO:0005524">
    <property type="term" value="F:ATP binding"/>
    <property type="evidence" value="ECO:0007669"/>
    <property type="project" value="UniProtKB-KW"/>
</dbReference>
<gene>
    <name evidence="10" type="primary">LARS2_0</name>
    <name evidence="10" type="ORF">GWK47_047739</name>
</gene>
<dbReference type="Pfam" id="PF00133">
    <property type="entry name" value="tRNA-synt_1"/>
    <property type="match status" value="1"/>
</dbReference>
<proteinExistence type="inferred from homology"/>
<feature type="domain" description="Aminoacyl-tRNA synthetase class Ia" evidence="9">
    <location>
        <begin position="81"/>
        <end position="118"/>
    </location>
</feature>
<evidence type="ECO:0000256" key="8">
    <source>
        <dbReference type="SAM" id="SignalP"/>
    </source>
</evidence>
<accession>A0A8J4Y561</accession>
<dbReference type="PANTHER" id="PTHR43740:SF2">
    <property type="entry name" value="LEUCINE--TRNA LIGASE, MITOCHONDRIAL"/>
    <property type="match status" value="1"/>
</dbReference>
<dbReference type="GO" id="GO:0006429">
    <property type="term" value="P:leucyl-tRNA aminoacylation"/>
    <property type="evidence" value="ECO:0007669"/>
    <property type="project" value="InterPro"/>
</dbReference>
<keyword evidence="3 10" id="KW-0436">Ligase</keyword>